<accession>A0ABP6XM58</accession>
<evidence type="ECO:0000256" key="7">
    <source>
        <dbReference type="SAM" id="Phobius"/>
    </source>
</evidence>
<feature type="transmembrane region" description="Helical" evidence="7">
    <location>
        <begin position="275"/>
        <end position="293"/>
    </location>
</feature>
<feature type="region of interest" description="Disordered" evidence="6">
    <location>
        <begin position="1"/>
        <end position="22"/>
    </location>
</feature>
<comment type="subcellular location">
    <subcellularLocation>
        <location evidence="1">Cell membrane</location>
        <topology evidence="1">Multi-pass membrane protein</topology>
    </subcellularLocation>
</comment>
<keyword evidence="2" id="KW-1003">Cell membrane</keyword>
<feature type="transmembrane region" description="Helical" evidence="7">
    <location>
        <begin position="42"/>
        <end position="62"/>
    </location>
</feature>
<dbReference type="InterPro" id="IPR001851">
    <property type="entry name" value="ABC_transp_permease"/>
</dbReference>
<evidence type="ECO:0000256" key="3">
    <source>
        <dbReference type="ARBA" id="ARBA00022692"/>
    </source>
</evidence>
<feature type="transmembrane region" description="Helical" evidence="7">
    <location>
        <begin position="120"/>
        <end position="142"/>
    </location>
</feature>
<dbReference type="PANTHER" id="PTHR32196:SF19">
    <property type="entry name" value="GALACTOFURANOSE TRANSPORTER PERMEASE PROTEIN YTFT"/>
    <property type="match status" value="1"/>
</dbReference>
<evidence type="ECO:0000256" key="6">
    <source>
        <dbReference type="SAM" id="MobiDB-lite"/>
    </source>
</evidence>
<name>A0ABP6XM58_9ACTN</name>
<feature type="transmembrane region" description="Helical" evidence="7">
    <location>
        <begin position="192"/>
        <end position="213"/>
    </location>
</feature>
<evidence type="ECO:0000256" key="1">
    <source>
        <dbReference type="ARBA" id="ARBA00004651"/>
    </source>
</evidence>
<evidence type="ECO:0000313" key="8">
    <source>
        <dbReference type="EMBL" id="GAA3569412.1"/>
    </source>
</evidence>
<keyword evidence="5 7" id="KW-0472">Membrane</keyword>
<evidence type="ECO:0000256" key="4">
    <source>
        <dbReference type="ARBA" id="ARBA00022989"/>
    </source>
</evidence>
<dbReference type="CDD" id="cd06579">
    <property type="entry name" value="TM_PBP1_transp_AraH_like"/>
    <property type="match status" value="1"/>
</dbReference>
<evidence type="ECO:0000256" key="2">
    <source>
        <dbReference type="ARBA" id="ARBA00022475"/>
    </source>
</evidence>
<comment type="caution">
    <text evidence="8">The sequence shown here is derived from an EMBL/GenBank/DDBJ whole genome shotgun (WGS) entry which is preliminary data.</text>
</comment>
<evidence type="ECO:0000256" key="5">
    <source>
        <dbReference type="ARBA" id="ARBA00023136"/>
    </source>
</evidence>
<sequence length="347" mass="35380">MSAATTAAVTPEPGRSPEQPPSAWKARLGLTNGWAEWLRARGVYLALIVLVAYNALFTFNFLTLATIQLLFAQLPPVIIVSLGMALVIGTGGVDLSVGAIMAIASAVLARFVLAPGDGGLGASIGVAMLFAVVAGVLVGAFNGTVVAVARVQPIVATLGMLVAGRGIALVITGGALIELFVPFFKTVRLGKLLGVPYVMWVAAILAVAAAILVRRSAFGYRLLAIGGNRRASVLAGLPVQRTLITVYAISGGLAAVAGVIATARLRASDPSFTGLLIELTAITAVVVGGGALAGGQVRILGTVVGAVFIQLLETTLVSHNVPDSGARIVEALIIIAAIYVQRSRSTS</sequence>
<dbReference type="PANTHER" id="PTHR32196">
    <property type="entry name" value="ABC TRANSPORTER PERMEASE PROTEIN YPHD-RELATED-RELATED"/>
    <property type="match status" value="1"/>
</dbReference>
<reference evidence="9" key="1">
    <citation type="journal article" date="2019" name="Int. J. Syst. Evol. Microbiol.">
        <title>The Global Catalogue of Microorganisms (GCM) 10K type strain sequencing project: providing services to taxonomists for standard genome sequencing and annotation.</title>
        <authorList>
            <consortium name="The Broad Institute Genomics Platform"/>
            <consortium name="The Broad Institute Genome Sequencing Center for Infectious Disease"/>
            <person name="Wu L."/>
            <person name="Ma J."/>
        </authorList>
    </citation>
    <scope>NUCLEOTIDE SEQUENCE [LARGE SCALE GENOMIC DNA]</scope>
    <source>
        <strain evidence="9">JCM 16540</strain>
    </source>
</reference>
<feature type="transmembrane region" description="Helical" evidence="7">
    <location>
        <begin position="154"/>
        <end position="180"/>
    </location>
</feature>
<protein>
    <submittedName>
        <fullName evidence="8">ABC transporter permease</fullName>
    </submittedName>
</protein>
<dbReference type="RefSeq" id="WP_204913187.1">
    <property type="nucleotide sequence ID" value="NZ_BAAAYR010000004.1"/>
</dbReference>
<keyword evidence="3 7" id="KW-0812">Transmembrane</keyword>
<organism evidence="8 9">
    <name type="scientific">Microlunatus spumicola</name>
    <dbReference type="NCBI Taxonomy" id="81499"/>
    <lineage>
        <taxon>Bacteria</taxon>
        <taxon>Bacillati</taxon>
        <taxon>Actinomycetota</taxon>
        <taxon>Actinomycetes</taxon>
        <taxon>Propionibacteriales</taxon>
        <taxon>Propionibacteriaceae</taxon>
        <taxon>Microlunatus</taxon>
    </lineage>
</organism>
<feature type="transmembrane region" description="Helical" evidence="7">
    <location>
        <begin position="95"/>
        <end position="113"/>
    </location>
</feature>
<proteinExistence type="predicted"/>
<evidence type="ECO:0000313" key="9">
    <source>
        <dbReference type="Proteomes" id="UP001500767"/>
    </source>
</evidence>
<keyword evidence="4 7" id="KW-1133">Transmembrane helix</keyword>
<gene>
    <name evidence="8" type="ORF">GCM10022197_27160</name>
</gene>
<keyword evidence="9" id="KW-1185">Reference proteome</keyword>
<feature type="transmembrane region" description="Helical" evidence="7">
    <location>
        <begin position="69"/>
        <end position="89"/>
    </location>
</feature>
<dbReference type="Proteomes" id="UP001500767">
    <property type="component" value="Unassembled WGS sequence"/>
</dbReference>
<dbReference type="Pfam" id="PF02653">
    <property type="entry name" value="BPD_transp_2"/>
    <property type="match status" value="1"/>
</dbReference>
<dbReference type="EMBL" id="BAAAYR010000004">
    <property type="protein sequence ID" value="GAA3569412.1"/>
    <property type="molecule type" value="Genomic_DNA"/>
</dbReference>
<feature type="transmembrane region" description="Helical" evidence="7">
    <location>
        <begin position="244"/>
        <end position="263"/>
    </location>
</feature>